<accession>A0A644YPQ3</accession>
<reference evidence="1" key="1">
    <citation type="submission" date="2019-08" db="EMBL/GenBank/DDBJ databases">
        <authorList>
            <person name="Kucharzyk K."/>
            <person name="Murdoch R.W."/>
            <person name="Higgins S."/>
            <person name="Loffler F."/>
        </authorList>
    </citation>
    <scope>NUCLEOTIDE SEQUENCE</scope>
</reference>
<proteinExistence type="predicted"/>
<gene>
    <name evidence="1" type="ORF">SDC9_77125</name>
</gene>
<evidence type="ECO:0000313" key="1">
    <source>
        <dbReference type="EMBL" id="MPM30575.1"/>
    </source>
</evidence>
<dbReference type="EMBL" id="VSSQ01005826">
    <property type="protein sequence ID" value="MPM30575.1"/>
    <property type="molecule type" value="Genomic_DNA"/>
</dbReference>
<organism evidence="1">
    <name type="scientific">bioreactor metagenome</name>
    <dbReference type="NCBI Taxonomy" id="1076179"/>
    <lineage>
        <taxon>unclassified sequences</taxon>
        <taxon>metagenomes</taxon>
        <taxon>ecological metagenomes</taxon>
    </lineage>
</organism>
<dbReference type="AlphaFoldDB" id="A0A644YPQ3"/>
<comment type="caution">
    <text evidence="1">The sequence shown here is derived from an EMBL/GenBank/DDBJ whole genome shotgun (WGS) entry which is preliminary data.</text>
</comment>
<protein>
    <submittedName>
        <fullName evidence="1">Uncharacterized protein</fullName>
    </submittedName>
</protein>
<name>A0A644YPQ3_9ZZZZ</name>
<sequence length="47" mass="5735">MYFQCKDKEKFYRCINELEEDKEVRLSADGLEKLRYWLSKGEEDVIS</sequence>